<protein>
    <submittedName>
        <fullName evidence="2">Uncharacterized protein</fullName>
    </submittedName>
</protein>
<proteinExistence type="predicted"/>
<evidence type="ECO:0000313" key="2">
    <source>
        <dbReference type="EMBL" id="CAH1442731.1"/>
    </source>
</evidence>
<reference evidence="2 3" key="1">
    <citation type="submission" date="2022-01" db="EMBL/GenBank/DDBJ databases">
        <authorList>
            <person name="Xiong W."/>
            <person name="Schranz E."/>
        </authorList>
    </citation>
    <scope>NUCLEOTIDE SEQUENCE [LARGE SCALE GENOMIC DNA]</scope>
</reference>
<dbReference type="EMBL" id="CAKMRJ010005412">
    <property type="protein sequence ID" value="CAH1442731.1"/>
    <property type="molecule type" value="Genomic_DNA"/>
</dbReference>
<feature type="region of interest" description="Disordered" evidence="1">
    <location>
        <begin position="98"/>
        <end position="134"/>
    </location>
</feature>
<organism evidence="2 3">
    <name type="scientific">Lactuca virosa</name>
    <dbReference type="NCBI Taxonomy" id="75947"/>
    <lineage>
        <taxon>Eukaryota</taxon>
        <taxon>Viridiplantae</taxon>
        <taxon>Streptophyta</taxon>
        <taxon>Embryophyta</taxon>
        <taxon>Tracheophyta</taxon>
        <taxon>Spermatophyta</taxon>
        <taxon>Magnoliopsida</taxon>
        <taxon>eudicotyledons</taxon>
        <taxon>Gunneridae</taxon>
        <taxon>Pentapetalae</taxon>
        <taxon>asterids</taxon>
        <taxon>campanulids</taxon>
        <taxon>Asterales</taxon>
        <taxon>Asteraceae</taxon>
        <taxon>Cichorioideae</taxon>
        <taxon>Cichorieae</taxon>
        <taxon>Lactucinae</taxon>
        <taxon>Lactuca</taxon>
    </lineage>
</organism>
<evidence type="ECO:0000313" key="3">
    <source>
        <dbReference type="Proteomes" id="UP001157418"/>
    </source>
</evidence>
<name>A0AAU9NYB4_9ASTR</name>
<feature type="region of interest" description="Disordered" evidence="1">
    <location>
        <begin position="257"/>
        <end position="307"/>
    </location>
</feature>
<dbReference type="AlphaFoldDB" id="A0AAU9NYB4"/>
<dbReference type="Proteomes" id="UP001157418">
    <property type="component" value="Unassembled WGS sequence"/>
</dbReference>
<comment type="caution">
    <text evidence="2">The sequence shown here is derived from an EMBL/GenBank/DDBJ whole genome shotgun (WGS) entry which is preliminary data.</text>
</comment>
<sequence>MSLQELVTSLAQSQTQFRQETKNTFSNIQAQIGDLATALNKMEQRGKLPSQTKKNLNVSEITLRSGKTLGEINPKRVSREEEDEVIIVEPPKVVATPKDPIVPNIDQPESSNKNIKPLVIPPPFPSRLASSKKQEEEKEFLETFRKPIIPIPEPPHPITRSNFIHTRTRSTILPVPDPFTTHPYNPFHLSDPPSNPCASRQQPPLFIPKNLRSHQRPTSIPPLPTSHRRRLPLPPPPVRATRHDLAAACRRSPKPFFPADSHHLFTPPPSSPEKLKSPPQPPSLADLTRRNPSSAAGHRPSPPPAAATTFHQNFQIFVSHRRLTRFNLAVPIQAWGAVLAVFFSGFDTRICISAFTTSDPETWFLPEELHDDDAVDDDDMQVDTGYAGSPFEAEDHYDLPIRQLPPPYYAQPSGAHYGPHHEYQSYQQRNEPEPEYHLDIYAQLAALRLQGNRNTTAIRHIEEQQARTNNYMEDLWHHFQPEGGYRPRGPPTP</sequence>
<gene>
    <name evidence="2" type="ORF">LVIROSA_LOCUS28700</name>
</gene>
<evidence type="ECO:0000256" key="1">
    <source>
        <dbReference type="SAM" id="MobiDB-lite"/>
    </source>
</evidence>
<feature type="region of interest" description="Disordered" evidence="1">
    <location>
        <begin position="183"/>
        <end position="240"/>
    </location>
</feature>
<keyword evidence="3" id="KW-1185">Reference proteome</keyword>
<accession>A0AAU9NYB4</accession>